<evidence type="ECO:0000313" key="3">
    <source>
        <dbReference type="EMBL" id="TYK30404.1"/>
    </source>
</evidence>
<evidence type="ECO:0000313" key="2">
    <source>
        <dbReference type="EMBL" id="KAA0036003.1"/>
    </source>
</evidence>
<reference evidence="4 5" key="1">
    <citation type="submission" date="2019-08" db="EMBL/GenBank/DDBJ databases">
        <title>Draft genome sequences of two oriental melons (Cucumis melo L. var makuwa).</title>
        <authorList>
            <person name="Kwon S.-Y."/>
        </authorList>
    </citation>
    <scope>NUCLEOTIDE SEQUENCE [LARGE SCALE GENOMIC DNA]</scope>
    <source>
        <strain evidence="5">cv. Chang Bougi</strain>
        <strain evidence="4">cv. SW 3</strain>
        <tissue evidence="3">Leaf</tissue>
    </source>
</reference>
<dbReference type="InterPro" id="IPR045055">
    <property type="entry name" value="DNA2/NAM7-like"/>
</dbReference>
<feature type="domain" description="DNA2/NAM7 helicase helicase" evidence="1">
    <location>
        <begin position="2"/>
        <end position="251"/>
    </location>
</feature>
<dbReference type="PANTHER" id="PTHR10887:SF515">
    <property type="entry name" value="P-LOOP CONTAINING NUCLEOSIDE TRIPHOSPHATE HYDROLASES SUPERFAMILY PROTEIN"/>
    <property type="match status" value="1"/>
</dbReference>
<dbReference type="GO" id="GO:0004386">
    <property type="term" value="F:helicase activity"/>
    <property type="evidence" value="ECO:0007669"/>
    <property type="project" value="InterPro"/>
</dbReference>
<evidence type="ECO:0000313" key="4">
    <source>
        <dbReference type="Proteomes" id="UP000321393"/>
    </source>
</evidence>
<protein>
    <submittedName>
        <fullName evidence="3">Regulator of nonsense transcripts 1-like protein</fullName>
    </submittedName>
</protein>
<dbReference type="InterPro" id="IPR041677">
    <property type="entry name" value="DNA2/NAM7_AAA_11"/>
</dbReference>
<dbReference type="SUPFAM" id="SSF52540">
    <property type="entry name" value="P-loop containing nucleoside triphosphate hydrolases"/>
    <property type="match status" value="1"/>
</dbReference>
<gene>
    <name evidence="3" type="ORF">E5676_scaffold349G00030</name>
    <name evidence="2" type="ORF">E6C27_scaffold56G002190</name>
</gene>
<sequence length="260" mass="29546">MLNESQTKAIASCLKTISCKHKCGIELIWGPPGTGKTMTVGILLFQLLRNQCRTVACAPTNTAIMQLATKFLALVKQMHEKKLQECFNPFTGWRHCFASMTDFLEDCILQFQDVDNDDMSFLKFVQTRFKVIASSLRDCISIFCTHVSRSVLKYNFENMSCLMSLIDSFQSLLFENWVESEELERNASLFFCTVSGSFKLYSKSLEPLKALVIDEAAQLKECECVIPMQLADIKHAILIGDECQLPAMVESNVRKFRPFI</sequence>
<dbReference type="Gene3D" id="3.40.50.300">
    <property type="entry name" value="P-loop containing nucleotide triphosphate hydrolases"/>
    <property type="match status" value="1"/>
</dbReference>
<dbReference type="Proteomes" id="UP000321393">
    <property type="component" value="Unassembled WGS sequence"/>
</dbReference>
<proteinExistence type="predicted"/>
<name>A0A5D3E3E0_CUCMM</name>
<evidence type="ECO:0000259" key="1">
    <source>
        <dbReference type="Pfam" id="PF13086"/>
    </source>
</evidence>
<dbReference type="AlphaFoldDB" id="A0A5D3E3E0"/>
<dbReference type="PANTHER" id="PTHR10887">
    <property type="entry name" value="DNA2/NAM7 HELICASE FAMILY"/>
    <property type="match status" value="1"/>
</dbReference>
<comment type="caution">
    <text evidence="3">The sequence shown here is derived from an EMBL/GenBank/DDBJ whole genome shotgun (WGS) entry which is preliminary data.</text>
</comment>
<dbReference type="OrthoDB" id="3156807at2759"/>
<accession>A0A5D3E3E0</accession>
<dbReference type="Pfam" id="PF13086">
    <property type="entry name" value="AAA_11"/>
    <property type="match status" value="1"/>
</dbReference>
<dbReference type="Proteomes" id="UP000321947">
    <property type="component" value="Unassembled WGS sequence"/>
</dbReference>
<organism evidence="3 5">
    <name type="scientific">Cucumis melo var. makuwa</name>
    <name type="common">Oriental melon</name>
    <dbReference type="NCBI Taxonomy" id="1194695"/>
    <lineage>
        <taxon>Eukaryota</taxon>
        <taxon>Viridiplantae</taxon>
        <taxon>Streptophyta</taxon>
        <taxon>Embryophyta</taxon>
        <taxon>Tracheophyta</taxon>
        <taxon>Spermatophyta</taxon>
        <taxon>Magnoliopsida</taxon>
        <taxon>eudicotyledons</taxon>
        <taxon>Gunneridae</taxon>
        <taxon>Pentapetalae</taxon>
        <taxon>rosids</taxon>
        <taxon>fabids</taxon>
        <taxon>Cucurbitales</taxon>
        <taxon>Cucurbitaceae</taxon>
        <taxon>Benincaseae</taxon>
        <taxon>Cucumis</taxon>
    </lineage>
</organism>
<evidence type="ECO:0000313" key="5">
    <source>
        <dbReference type="Proteomes" id="UP000321947"/>
    </source>
</evidence>
<dbReference type="InterPro" id="IPR027417">
    <property type="entry name" value="P-loop_NTPase"/>
</dbReference>
<dbReference type="EMBL" id="SSTE01019881">
    <property type="protein sequence ID" value="KAA0036003.1"/>
    <property type="molecule type" value="Genomic_DNA"/>
</dbReference>
<dbReference type="EMBL" id="SSTD01000605">
    <property type="protein sequence ID" value="TYK30404.1"/>
    <property type="molecule type" value="Genomic_DNA"/>
</dbReference>